<comment type="caution">
    <text evidence="4">The sequence shown here is derived from an EMBL/GenBank/DDBJ whole genome shotgun (WGS) entry which is preliminary data.</text>
</comment>
<dbReference type="NCBIfam" id="NF009381">
    <property type="entry name" value="PRK12740.1-5"/>
    <property type="match status" value="1"/>
</dbReference>
<dbReference type="InterPro" id="IPR035647">
    <property type="entry name" value="EFG_III/V"/>
</dbReference>
<sequence>MGTATTPRIRNVVLLGHSGAGKTTLVEALLHRAGAIPRPGRVEDGSTVCDHEPEEVRRGISLSLAVAPFEWAAPDGQTYKVNLLDTPGYADFVGAVDAGVQVADLAVIVVSAVDGVEVGTEHAWQRCVAAGLPRLVFVTKEDRPRADFHRVLDQLRGTFGAGIVPLELPLGEEDAFHGVADVLSDEGLAYDPDGRHHACPVPDDVAAEEHRLHDEVAEEIVSGDDEQLERYLAGEVPTGEELGRTLAHEVRDGLEVPVLVGSGITGVAVDRLADYLCTLGPSPADRPRTVLVGGTEVTVDADPAGDPLAFVFRTLADPFVGQVSLLKVLSGTVRGEDHLVNTTTGADERLHGLFTLRGKEHVPVTEVVAGDVVAVAKLQASPTGTALGSRTTPVRVPGPPERPAPFALALRPVTQADDDKLSGALARLVGEDPTLRVDRTGGSGGGRQGQTVLRGIGDTHLAVALERLARKFGVHVEAEDVRVGYRETIAREVRVEGKVKKQSGGHGQFAVVQLTVSPAPRGSGFQFVDSVVGGAIPRGYLPAVERGLTEAMSAGGPHGYPVVDLRVEVTDGKYHSVDSSDMAFRTAAGHGLREALTTAGSVVLEPVSAVTVTVPAASQGDVLGDLSARRGRIVATTALDDGRHEIRALVPEAELARYVLELRSLTGGRGQFVAEHDHDDVVPAHLVDRLAAGGGGSLAHVSRAR</sequence>
<dbReference type="Gene3D" id="3.40.50.300">
    <property type="entry name" value="P-loop containing nucleotide triphosphate hydrolases"/>
    <property type="match status" value="1"/>
</dbReference>
<feature type="domain" description="Tr-type G" evidence="3">
    <location>
        <begin position="7"/>
        <end position="284"/>
    </location>
</feature>
<dbReference type="InterPro" id="IPR003593">
    <property type="entry name" value="AAA+_ATPase"/>
</dbReference>
<dbReference type="RefSeq" id="WP_141372139.1">
    <property type="nucleotide sequence ID" value="NZ_BJLR01000016.1"/>
</dbReference>
<dbReference type="SUPFAM" id="SSF54980">
    <property type="entry name" value="EF-G C-terminal domain-like"/>
    <property type="match status" value="2"/>
</dbReference>
<organism evidence="4 5">
    <name type="scientific">Cellulomonas cellasea</name>
    <dbReference type="NCBI Taxonomy" id="43670"/>
    <lineage>
        <taxon>Bacteria</taxon>
        <taxon>Bacillati</taxon>
        <taxon>Actinomycetota</taxon>
        <taxon>Actinomycetes</taxon>
        <taxon>Micrococcales</taxon>
        <taxon>Cellulomonadaceae</taxon>
        <taxon>Cellulomonas</taxon>
    </lineage>
</organism>
<evidence type="ECO:0000256" key="1">
    <source>
        <dbReference type="ARBA" id="ARBA00022741"/>
    </source>
</evidence>
<dbReference type="InterPro" id="IPR005225">
    <property type="entry name" value="Small_GTP-bd"/>
</dbReference>
<dbReference type="InterPro" id="IPR053905">
    <property type="entry name" value="EF-G-like_DII"/>
</dbReference>
<dbReference type="InterPro" id="IPR005517">
    <property type="entry name" value="Transl_elong_EFG/EF2_IV"/>
</dbReference>
<dbReference type="PANTHER" id="PTHR43261:SF6">
    <property type="entry name" value="ELONGATION FACTOR G-LIKE PROTEIN"/>
    <property type="match status" value="1"/>
</dbReference>
<dbReference type="Pfam" id="PF00679">
    <property type="entry name" value="EFG_C"/>
    <property type="match status" value="1"/>
</dbReference>
<dbReference type="PANTHER" id="PTHR43261">
    <property type="entry name" value="TRANSLATION ELONGATION FACTOR G-RELATED"/>
    <property type="match status" value="1"/>
</dbReference>
<dbReference type="Gene3D" id="3.30.230.10">
    <property type="match status" value="1"/>
</dbReference>
<dbReference type="AlphaFoldDB" id="A0A4Y3KT00"/>
<dbReference type="InterPro" id="IPR000795">
    <property type="entry name" value="T_Tr_GTP-bd_dom"/>
</dbReference>
<dbReference type="InterPro" id="IPR027417">
    <property type="entry name" value="P-loop_NTPase"/>
</dbReference>
<dbReference type="Pfam" id="PF14492">
    <property type="entry name" value="EFG_III"/>
    <property type="match status" value="1"/>
</dbReference>
<reference evidence="4" key="1">
    <citation type="submission" date="2019-06" db="EMBL/GenBank/DDBJ databases">
        <title>Whole genome shotgun sequence of Cellulomonas cellasea NBRC 3753.</title>
        <authorList>
            <person name="Hosoyama A."/>
            <person name="Uohara A."/>
            <person name="Ohji S."/>
            <person name="Ichikawa N."/>
        </authorList>
    </citation>
    <scope>NUCLEOTIDE SEQUENCE [LARGE SCALE GENOMIC DNA]</scope>
    <source>
        <strain evidence="4">NBRC 3753</strain>
    </source>
</reference>
<keyword evidence="4" id="KW-0251">Elongation factor</keyword>
<keyword evidence="2" id="KW-0342">GTP-binding</keyword>
<dbReference type="InterPro" id="IPR009000">
    <property type="entry name" value="Transl_B-barrel_sf"/>
</dbReference>
<dbReference type="InterPro" id="IPR035649">
    <property type="entry name" value="EFG_V"/>
</dbReference>
<dbReference type="Gene3D" id="2.40.30.10">
    <property type="entry name" value="Translation factors"/>
    <property type="match status" value="1"/>
</dbReference>
<accession>A0A4Y3KT00</accession>
<dbReference type="SUPFAM" id="SSF54211">
    <property type="entry name" value="Ribosomal protein S5 domain 2-like"/>
    <property type="match status" value="1"/>
</dbReference>
<keyword evidence="4" id="KW-0648">Protein biosynthesis</keyword>
<dbReference type="NCBIfam" id="TIGR00231">
    <property type="entry name" value="small_GTP"/>
    <property type="match status" value="1"/>
</dbReference>
<dbReference type="GO" id="GO:0032790">
    <property type="term" value="P:ribosome disassembly"/>
    <property type="evidence" value="ECO:0007669"/>
    <property type="project" value="TreeGrafter"/>
</dbReference>
<protein>
    <submittedName>
        <fullName evidence="4">Elongation factor G</fullName>
    </submittedName>
</protein>
<dbReference type="EMBL" id="BJLR01000016">
    <property type="protein sequence ID" value="GEA87561.1"/>
    <property type="molecule type" value="Genomic_DNA"/>
</dbReference>
<name>A0A4Y3KT00_9CELL</name>
<gene>
    <name evidence="4" type="ORF">CCE01nite_15100</name>
</gene>
<dbReference type="PRINTS" id="PR00315">
    <property type="entry name" value="ELONGATNFCT"/>
</dbReference>
<dbReference type="CDD" id="cd03713">
    <property type="entry name" value="EFG_mtEFG_C"/>
    <property type="match status" value="1"/>
</dbReference>
<evidence type="ECO:0000256" key="2">
    <source>
        <dbReference type="ARBA" id="ARBA00023134"/>
    </source>
</evidence>
<evidence type="ECO:0000259" key="3">
    <source>
        <dbReference type="PROSITE" id="PS51722"/>
    </source>
</evidence>
<dbReference type="SMART" id="SM00838">
    <property type="entry name" value="EFG_C"/>
    <property type="match status" value="1"/>
</dbReference>
<dbReference type="CDD" id="cd04170">
    <property type="entry name" value="EF-G_bact"/>
    <property type="match status" value="1"/>
</dbReference>
<keyword evidence="1" id="KW-0547">Nucleotide-binding</keyword>
<dbReference type="CDD" id="cd01434">
    <property type="entry name" value="EFG_mtEFG1_IV"/>
    <property type="match status" value="1"/>
</dbReference>
<dbReference type="InterPro" id="IPR047872">
    <property type="entry name" value="EFG_IV"/>
</dbReference>
<proteinExistence type="predicted"/>
<dbReference type="SUPFAM" id="SSF52540">
    <property type="entry name" value="P-loop containing nucleoside triphosphate hydrolases"/>
    <property type="match status" value="1"/>
</dbReference>
<dbReference type="Pfam" id="PF22042">
    <property type="entry name" value="EF-G_D2"/>
    <property type="match status" value="1"/>
</dbReference>
<dbReference type="Gene3D" id="3.30.70.870">
    <property type="entry name" value="Elongation Factor G (Translational Gtpase), domain 3"/>
    <property type="match status" value="1"/>
</dbReference>
<dbReference type="InterPro" id="IPR020568">
    <property type="entry name" value="Ribosomal_Su5_D2-typ_SF"/>
</dbReference>
<dbReference type="Pfam" id="PF03764">
    <property type="entry name" value="EFG_IV"/>
    <property type="match status" value="1"/>
</dbReference>
<dbReference type="InterPro" id="IPR014721">
    <property type="entry name" value="Ribsml_uS5_D2-typ_fold_subgr"/>
</dbReference>
<dbReference type="GO" id="GO:0005525">
    <property type="term" value="F:GTP binding"/>
    <property type="evidence" value="ECO:0007669"/>
    <property type="project" value="UniProtKB-KW"/>
</dbReference>
<dbReference type="SMART" id="SM00382">
    <property type="entry name" value="AAA"/>
    <property type="match status" value="1"/>
</dbReference>
<dbReference type="SMART" id="SM00889">
    <property type="entry name" value="EFG_IV"/>
    <property type="match status" value="1"/>
</dbReference>
<dbReference type="Pfam" id="PF00009">
    <property type="entry name" value="GTP_EFTU"/>
    <property type="match status" value="1"/>
</dbReference>
<dbReference type="NCBIfam" id="NF009379">
    <property type="entry name" value="PRK12740.1-3"/>
    <property type="match status" value="1"/>
</dbReference>
<dbReference type="GO" id="GO:0003924">
    <property type="term" value="F:GTPase activity"/>
    <property type="evidence" value="ECO:0007669"/>
    <property type="project" value="InterPro"/>
</dbReference>
<dbReference type="SUPFAM" id="SSF50447">
    <property type="entry name" value="Translation proteins"/>
    <property type="match status" value="1"/>
</dbReference>
<dbReference type="GO" id="GO:0003746">
    <property type="term" value="F:translation elongation factor activity"/>
    <property type="evidence" value="ECO:0007669"/>
    <property type="project" value="UniProtKB-KW"/>
</dbReference>
<evidence type="ECO:0000313" key="4">
    <source>
        <dbReference type="EMBL" id="GEA87561.1"/>
    </source>
</evidence>
<dbReference type="FunFam" id="3.30.70.240:FF:000001">
    <property type="entry name" value="Elongation factor G"/>
    <property type="match status" value="1"/>
</dbReference>
<evidence type="ECO:0000313" key="5">
    <source>
        <dbReference type="Proteomes" id="UP000317046"/>
    </source>
</evidence>
<dbReference type="PROSITE" id="PS51722">
    <property type="entry name" value="G_TR_2"/>
    <property type="match status" value="1"/>
</dbReference>
<dbReference type="InterPro" id="IPR041095">
    <property type="entry name" value="EFG_II"/>
</dbReference>
<dbReference type="InterPro" id="IPR000640">
    <property type="entry name" value="EFG_V-like"/>
</dbReference>
<dbReference type="Proteomes" id="UP000317046">
    <property type="component" value="Unassembled WGS sequence"/>
</dbReference>
<keyword evidence="5" id="KW-1185">Reference proteome</keyword>
<dbReference type="Gene3D" id="3.30.70.240">
    <property type="match status" value="1"/>
</dbReference>